<keyword evidence="2 12" id="KW-0813">Transport</keyword>
<feature type="transmembrane region" description="Helical" evidence="12">
    <location>
        <begin position="469"/>
        <end position="488"/>
    </location>
</feature>
<evidence type="ECO:0000256" key="6">
    <source>
        <dbReference type="ARBA" id="ARBA00022856"/>
    </source>
</evidence>
<dbReference type="Pfam" id="PF00528">
    <property type="entry name" value="BPD_transp_1"/>
    <property type="match status" value="1"/>
</dbReference>
<evidence type="ECO:0000256" key="10">
    <source>
        <dbReference type="ARBA" id="ARBA00024202"/>
    </source>
</evidence>
<sequence length="535" mass="60133">MFLKRNKAKLTALNEFDQVVEGNSLSKDAWRRLKKNKMAVLGMIIVIVYSLLAAFATFLPIYAYDQIILDHQHLRPSFSKNAGDLMMETKLEDLYFKAWRAGSLQVTEEQSAQIKTWIAANETNKVWDFCYAEGERQKAEGTFTFSSADQKTIDRLQEKINNEFLINVEKVLWTDPASGKVHNLARMDFLEIEKIYADLLKIDIAVIEKQTREEIRNLVLNNLKASTPDLSAEEYEANLQIEMDTLGEKGIASQGKTNLLGKIKTTITRTAERELRKEISEGKAQFPIDREITVNDQLTAEITATKKHERKYVLGTDYSGRDMLSRIIYGGQVSIAIGLIGTITSVIIGIVLGAIAGYAGGKIDFLLMRFVDIMYGLPYMLLVIIFMAIFGRNIMNLFVALAMVSWLTVARMVRGQVMSLKNSEYVEAARSMGASTGRIIFRHMVPNSLSVIIVYSTLRVPAFIMQESFLSFLGLGVQAPFASWGSLVGDAVNGMTLYPWKLIFPAIAMTIFLFAMNFFGDGLRDAFDPQSKNQL</sequence>
<dbReference type="OrthoDB" id="9783218at2"/>
<dbReference type="InterPro" id="IPR000515">
    <property type="entry name" value="MetI-like"/>
</dbReference>
<evidence type="ECO:0000259" key="13">
    <source>
        <dbReference type="PROSITE" id="PS50928"/>
    </source>
</evidence>
<dbReference type="PANTHER" id="PTHR43386">
    <property type="entry name" value="OLIGOPEPTIDE TRANSPORT SYSTEM PERMEASE PROTEIN APPC"/>
    <property type="match status" value="1"/>
</dbReference>
<comment type="subcellular location">
    <subcellularLocation>
        <location evidence="1">Cell inner membrane</location>
        <topology evidence="1">Multi-pass membrane protein</topology>
    </subcellularLocation>
    <subcellularLocation>
        <location evidence="12">Cell membrane</location>
        <topology evidence="12">Multi-pass membrane protein</topology>
    </subcellularLocation>
</comment>
<dbReference type="Proteomes" id="UP000008466">
    <property type="component" value="Chromosome"/>
</dbReference>
<feature type="transmembrane region" description="Helical" evidence="12">
    <location>
        <begin position="395"/>
        <end position="413"/>
    </location>
</feature>
<evidence type="ECO:0000256" key="2">
    <source>
        <dbReference type="ARBA" id="ARBA00022448"/>
    </source>
</evidence>
<keyword evidence="4" id="KW-0997">Cell inner membrane</keyword>
<feature type="transmembrane region" description="Helical" evidence="12">
    <location>
        <begin position="500"/>
        <end position="519"/>
    </location>
</feature>
<evidence type="ECO:0000256" key="9">
    <source>
        <dbReference type="ARBA" id="ARBA00023136"/>
    </source>
</evidence>
<protein>
    <recommendedName>
        <fullName evidence="11">Oligopeptide transport system permease protein OppC</fullName>
    </recommendedName>
</protein>
<dbReference type="GO" id="GO:0005886">
    <property type="term" value="C:plasma membrane"/>
    <property type="evidence" value="ECO:0007669"/>
    <property type="project" value="UniProtKB-SubCell"/>
</dbReference>
<feature type="transmembrane region" description="Helical" evidence="12">
    <location>
        <begin position="40"/>
        <end position="64"/>
    </location>
</feature>
<organism evidence="14 15">
    <name type="scientific">Sphaerochaeta globosa (strain ATCC BAA-1886 / DSM 22777 / Buddy)</name>
    <name type="common">Spirochaeta sp. (strain Buddy)</name>
    <dbReference type="NCBI Taxonomy" id="158189"/>
    <lineage>
        <taxon>Bacteria</taxon>
        <taxon>Pseudomonadati</taxon>
        <taxon>Spirochaetota</taxon>
        <taxon>Spirochaetia</taxon>
        <taxon>Spirochaetales</taxon>
        <taxon>Sphaerochaetaceae</taxon>
        <taxon>Sphaerochaeta</taxon>
    </lineage>
</organism>
<dbReference type="GO" id="GO:0015833">
    <property type="term" value="P:peptide transport"/>
    <property type="evidence" value="ECO:0007669"/>
    <property type="project" value="UniProtKB-KW"/>
</dbReference>
<keyword evidence="9 12" id="KW-0472">Membrane</keyword>
<keyword evidence="15" id="KW-1185">Reference proteome</keyword>
<keyword evidence="7" id="KW-0653">Protein transport</keyword>
<evidence type="ECO:0000313" key="14">
    <source>
        <dbReference type="EMBL" id="ADY14020.1"/>
    </source>
</evidence>
<dbReference type="GO" id="GO:0015031">
    <property type="term" value="P:protein transport"/>
    <property type="evidence" value="ECO:0007669"/>
    <property type="project" value="UniProtKB-KW"/>
</dbReference>
<evidence type="ECO:0000313" key="15">
    <source>
        <dbReference type="Proteomes" id="UP000008466"/>
    </source>
</evidence>
<dbReference type="EMBL" id="CP002541">
    <property type="protein sequence ID" value="ADY14020.1"/>
    <property type="molecule type" value="Genomic_DNA"/>
</dbReference>
<feature type="transmembrane region" description="Helical" evidence="12">
    <location>
        <begin position="370"/>
        <end position="389"/>
    </location>
</feature>
<accession>F0RSW8</accession>
<dbReference type="SUPFAM" id="SSF161098">
    <property type="entry name" value="MetI-like"/>
    <property type="match status" value="1"/>
</dbReference>
<keyword evidence="8 12" id="KW-1133">Transmembrane helix</keyword>
<dbReference type="InterPro" id="IPR050366">
    <property type="entry name" value="BP-dependent_transpt_permease"/>
</dbReference>
<dbReference type="eggNOG" id="COG1173">
    <property type="taxonomic scope" value="Bacteria"/>
</dbReference>
<evidence type="ECO:0000256" key="3">
    <source>
        <dbReference type="ARBA" id="ARBA00022475"/>
    </source>
</evidence>
<dbReference type="InterPro" id="IPR025966">
    <property type="entry name" value="OppC_N"/>
</dbReference>
<evidence type="ECO:0000256" key="11">
    <source>
        <dbReference type="ARBA" id="ARBA00072251"/>
    </source>
</evidence>
<gene>
    <name evidence="14" type="ordered locus">SpiBuddy_2201</name>
</gene>
<dbReference type="CDD" id="cd06261">
    <property type="entry name" value="TM_PBP2"/>
    <property type="match status" value="1"/>
</dbReference>
<keyword evidence="6" id="KW-0571">Peptide transport</keyword>
<evidence type="ECO:0000256" key="4">
    <source>
        <dbReference type="ARBA" id="ARBA00022519"/>
    </source>
</evidence>
<dbReference type="STRING" id="158189.SpiBuddy_2201"/>
<feature type="domain" description="ABC transmembrane type-1" evidence="13">
    <location>
        <begin position="331"/>
        <end position="520"/>
    </location>
</feature>
<evidence type="ECO:0000256" key="8">
    <source>
        <dbReference type="ARBA" id="ARBA00022989"/>
    </source>
</evidence>
<dbReference type="Pfam" id="PF12911">
    <property type="entry name" value="OppC_N"/>
    <property type="match status" value="1"/>
</dbReference>
<dbReference type="Gene3D" id="1.10.3720.10">
    <property type="entry name" value="MetI-like"/>
    <property type="match status" value="1"/>
</dbReference>
<evidence type="ECO:0000256" key="7">
    <source>
        <dbReference type="ARBA" id="ARBA00022927"/>
    </source>
</evidence>
<dbReference type="InterPro" id="IPR035906">
    <property type="entry name" value="MetI-like_sf"/>
</dbReference>
<evidence type="ECO:0000256" key="1">
    <source>
        <dbReference type="ARBA" id="ARBA00004429"/>
    </source>
</evidence>
<proteinExistence type="inferred from homology"/>
<feature type="transmembrane region" description="Helical" evidence="12">
    <location>
        <begin position="333"/>
        <end position="358"/>
    </location>
</feature>
<name>F0RSW8_SPHGB</name>
<evidence type="ECO:0000256" key="12">
    <source>
        <dbReference type="RuleBase" id="RU363032"/>
    </source>
</evidence>
<dbReference type="PANTHER" id="PTHR43386:SF2">
    <property type="entry name" value="OLIGOPEPTIDE TRANSPORT SYSTEM PERMEASE PROTEIN OPPC"/>
    <property type="match status" value="1"/>
</dbReference>
<dbReference type="KEGG" id="sbu:SpiBuddy_2201"/>
<comment type="similarity">
    <text evidence="10">Belongs to the binding-protein-dependent transport system permease family. OppBC subfamily.</text>
</comment>
<keyword evidence="5 12" id="KW-0812">Transmembrane</keyword>
<dbReference type="GO" id="GO:0055085">
    <property type="term" value="P:transmembrane transport"/>
    <property type="evidence" value="ECO:0007669"/>
    <property type="project" value="InterPro"/>
</dbReference>
<evidence type="ECO:0000256" key="5">
    <source>
        <dbReference type="ARBA" id="ARBA00022692"/>
    </source>
</evidence>
<dbReference type="AlphaFoldDB" id="F0RSW8"/>
<dbReference type="HOGENOM" id="CLU_028518_1_1_12"/>
<keyword evidence="3" id="KW-1003">Cell membrane</keyword>
<dbReference type="PROSITE" id="PS50928">
    <property type="entry name" value="ABC_TM1"/>
    <property type="match status" value="1"/>
</dbReference>
<reference evidence="15" key="1">
    <citation type="submission" date="2011-02" db="EMBL/GenBank/DDBJ databases">
        <title>Complete sequence of Spirochaeta sp. Buddy.</title>
        <authorList>
            <person name="Lucas S."/>
            <person name="Copeland A."/>
            <person name="Lapidus A."/>
            <person name="Cheng J.-F."/>
            <person name="Goodwin L."/>
            <person name="Pitluck S."/>
            <person name="Zeytun A."/>
            <person name="Detter J.C."/>
            <person name="Han C."/>
            <person name="Tapia R."/>
            <person name="Land M."/>
            <person name="Hauser L."/>
            <person name="Kyrpides N."/>
            <person name="Ivanova N."/>
            <person name="Mikhailova N."/>
            <person name="Pagani I."/>
            <person name="Ritalahti K.M."/>
            <person name="Loeffler F.E."/>
            <person name="Woyke T."/>
        </authorList>
    </citation>
    <scope>NUCLEOTIDE SEQUENCE [LARGE SCALE GENOMIC DNA]</scope>
    <source>
        <strain evidence="15">ATCC BAA-1886 / DSM 22777 / Buddy</strain>
    </source>
</reference>